<evidence type="ECO:0000256" key="5">
    <source>
        <dbReference type="ARBA" id="ARBA00023136"/>
    </source>
</evidence>
<keyword evidence="3 11" id="KW-1133">Transmembrane helix</keyword>
<dbReference type="PRINTS" id="PR01176">
    <property type="entry name" value="GABABRECEPTR"/>
</dbReference>
<reference evidence="13" key="1">
    <citation type="submission" date="2021-02" db="EMBL/GenBank/DDBJ databases">
        <authorList>
            <person name="Nowell W R."/>
        </authorList>
    </citation>
    <scope>NUCLEOTIDE SEQUENCE</scope>
</reference>
<keyword evidence="8" id="KW-0807">Transducer</keyword>
<feature type="transmembrane region" description="Helical" evidence="11">
    <location>
        <begin position="761"/>
        <end position="783"/>
    </location>
</feature>
<feature type="transmembrane region" description="Helical" evidence="11">
    <location>
        <begin position="604"/>
        <end position="621"/>
    </location>
</feature>
<dbReference type="Pfam" id="PF01094">
    <property type="entry name" value="ANF_receptor"/>
    <property type="match status" value="1"/>
</dbReference>
<dbReference type="Pfam" id="PF00003">
    <property type="entry name" value="7tm_3"/>
    <property type="match status" value="1"/>
</dbReference>
<dbReference type="EMBL" id="CAJNOL010000604">
    <property type="protein sequence ID" value="CAF1134725.1"/>
    <property type="molecule type" value="Genomic_DNA"/>
</dbReference>
<comment type="subcellular location">
    <subcellularLocation>
        <location evidence="1">Membrane</location>
        <topology evidence="1">Multi-pass membrane protein</topology>
    </subcellularLocation>
</comment>
<dbReference type="Gene3D" id="3.40.50.2300">
    <property type="match status" value="2"/>
</dbReference>
<feature type="transmembrane region" description="Helical" evidence="11">
    <location>
        <begin position="526"/>
        <end position="551"/>
    </location>
</feature>
<keyword evidence="14" id="KW-1185">Reference proteome</keyword>
<dbReference type="SUPFAM" id="SSF53822">
    <property type="entry name" value="Periplasmic binding protein-like I"/>
    <property type="match status" value="1"/>
</dbReference>
<evidence type="ECO:0000256" key="2">
    <source>
        <dbReference type="ARBA" id="ARBA00022692"/>
    </source>
</evidence>
<dbReference type="AlphaFoldDB" id="A0A814RJB3"/>
<evidence type="ECO:0000256" key="3">
    <source>
        <dbReference type="ARBA" id="ARBA00022989"/>
    </source>
</evidence>
<feature type="transmembrane region" description="Helical" evidence="11">
    <location>
        <begin position="696"/>
        <end position="716"/>
    </location>
</feature>
<sequence length="956" mass="108617">MRRRRIETWELNALRNNYKRLFCNKDNTAMLLDHFYINKYSLLFFFCIYHGCLVIFIHSITVAHQLPIDILPPIPSKQDKTLWIGGMFPQTGEWAGGEAAFPAALKALDQINQREDILPGYYLNLSAYDTRCSPGLGTTILYELLYNKTFGSVNSSILMLLGPACSPVSTAVGEAAKMWNLIVLSYGSSSPALSNRVRFRTFFRTHPPATLHNPTRIKFFDLFGWKRIAILIQTEEVWQSTAEHLETLARQHNVHIAVRQLFDNDPSHAISNLKKDDIRIIVGLFYEEKARKVFCKAYQQNYYGESYVWWLIGWYADNWFVKVHDVECTAEDMSRAVEGHFTTEIQMLTDATTKTISGLTAQEFITDLNSTLRQLFPTKPIESIGGYVEAPLAYDATWALALALNRSLQRTNLEEWTYGNTYMKEIMMDDMERTDFFGVSGSVKFDKLGNRMSKVVVEQLRNGLYHRLARFDAEKGSIEWLSGEEPDGSRCWNYKYNYSSNNEKRRSAPFDQLQISHQVQEISRPLYLTMSCFAALGLLFAIICLILNIAYRKRKFIWQSKPMYNNCALIGGIICLADVFLLGADSQTDNPARFVKLCQLKGSLLAAGFSLCFGGLLAKLVRTYLLSTKKTISHIWSMFELFIIVGSLLLIDLIVFVIWHIKDPLHFSSEATREGPITNDVKTVYQFQQCRSNHHMIWIGLLYSIKGILIVIGIYLSYETRASKIEMINDAHLVRMCTYNIFIVCLISASLTLIIERNQDADFAFASIAIILCCFVSFGLIFLPKILCIIRGRDQPFSSVDNKAHSRSNSAGGHGTNPTVQQLSSEDEEKYRKLVSENEQLKSLISEREARVNELIQKLKQRGSNIVIRDVQRFSGSLGVGHTSAIHDGDLTSTTDTAAYVMRRRSTFVNPITLSTRISNAILSTRASVTDKTIEVPTEANNIKRASTSKYRESVC</sequence>
<dbReference type="InterPro" id="IPR002455">
    <property type="entry name" value="GPCR3_GABA-B"/>
</dbReference>
<keyword evidence="5 11" id="KW-0472">Membrane</keyword>
<evidence type="ECO:0000256" key="7">
    <source>
        <dbReference type="ARBA" id="ARBA00023180"/>
    </source>
</evidence>
<feature type="transmembrane region" description="Helical" evidence="11">
    <location>
        <begin position="40"/>
        <end position="60"/>
    </location>
</feature>
<dbReference type="GO" id="GO:0004965">
    <property type="term" value="F:G protein-coupled GABA receptor activity"/>
    <property type="evidence" value="ECO:0007669"/>
    <property type="project" value="InterPro"/>
</dbReference>
<evidence type="ECO:0000259" key="12">
    <source>
        <dbReference type="PROSITE" id="PS50259"/>
    </source>
</evidence>
<evidence type="ECO:0000256" key="10">
    <source>
        <dbReference type="SAM" id="MobiDB-lite"/>
    </source>
</evidence>
<keyword evidence="2 11" id="KW-0812">Transmembrane</keyword>
<name>A0A814RJB3_9BILA</name>
<dbReference type="PROSITE" id="PS50259">
    <property type="entry name" value="G_PROTEIN_RECEP_F3_4"/>
    <property type="match status" value="1"/>
</dbReference>
<evidence type="ECO:0000313" key="13">
    <source>
        <dbReference type="EMBL" id="CAF1134725.1"/>
    </source>
</evidence>
<dbReference type="InterPro" id="IPR017978">
    <property type="entry name" value="GPCR_3_C"/>
</dbReference>
<keyword evidence="4" id="KW-0297">G-protein coupled receptor</keyword>
<keyword evidence="7" id="KW-0325">Glycoprotein</keyword>
<gene>
    <name evidence="13" type="ORF">JXQ802_LOCUS20891</name>
</gene>
<feature type="region of interest" description="Disordered" evidence="10">
    <location>
        <begin position="801"/>
        <end position="826"/>
    </location>
</feature>
<keyword evidence="6" id="KW-0675">Receptor</keyword>
<dbReference type="InterPro" id="IPR001828">
    <property type="entry name" value="ANF_lig-bd_rcpt"/>
</dbReference>
<organism evidence="13 14">
    <name type="scientific">Rotaria sordida</name>
    <dbReference type="NCBI Taxonomy" id="392033"/>
    <lineage>
        <taxon>Eukaryota</taxon>
        <taxon>Metazoa</taxon>
        <taxon>Spiralia</taxon>
        <taxon>Gnathifera</taxon>
        <taxon>Rotifera</taxon>
        <taxon>Eurotatoria</taxon>
        <taxon>Bdelloidea</taxon>
        <taxon>Philodinida</taxon>
        <taxon>Philodinidae</taxon>
        <taxon>Rotaria</taxon>
    </lineage>
</organism>
<proteinExistence type="predicted"/>
<dbReference type="PANTHER" id="PTHR10519:SF77">
    <property type="entry name" value="GAMMA-AMINOBUTYRIC ACID TYPE B RECEPTOR SUBUNIT 1"/>
    <property type="match status" value="1"/>
</dbReference>
<dbReference type="GO" id="GO:0038039">
    <property type="term" value="C:G protein-coupled receptor heterodimeric complex"/>
    <property type="evidence" value="ECO:0007669"/>
    <property type="project" value="TreeGrafter"/>
</dbReference>
<evidence type="ECO:0000256" key="1">
    <source>
        <dbReference type="ARBA" id="ARBA00004141"/>
    </source>
</evidence>
<feature type="transmembrane region" description="Helical" evidence="11">
    <location>
        <begin position="641"/>
        <end position="661"/>
    </location>
</feature>
<comment type="caution">
    <text evidence="13">The sequence shown here is derived from an EMBL/GenBank/DDBJ whole genome shotgun (WGS) entry which is preliminary data.</text>
</comment>
<dbReference type="CDD" id="cd06366">
    <property type="entry name" value="PBP1_GABAb_receptor"/>
    <property type="match status" value="1"/>
</dbReference>
<evidence type="ECO:0000256" key="8">
    <source>
        <dbReference type="ARBA" id="ARBA00023224"/>
    </source>
</evidence>
<feature type="transmembrane region" description="Helical" evidence="11">
    <location>
        <begin position="737"/>
        <end position="755"/>
    </location>
</feature>
<feature type="transmembrane region" description="Helical" evidence="11">
    <location>
        <begin position="563"/>
        <end position="584"/>
    </location>
</feature>
<evidence type="ECO:0000256" key="6">
    <source>
        <dbReference type="ARBA" id="ARBA00023170"/>
    </source>
</evidence>
<evidence type="ECO:0000313" key="14">
    <source>
        <dbReference type="Proteomes" id="UP000663870"/>
    </source>
</evidence>
<evidence type="ECO:0000256" key="4">
    <source>
        <dbReference type="ARBA" id="ARBA00023040"/>
    </source>
</evidence>
<evidence type="ECO:0000256" key="11">
    <source>
        <dbReference type="SAM" id="Phobius"/>
    </source>
</evidence>
<dbReference type="InterPro" id="IPR028082">
    <property type="entry name" value="Peripla_BP_I"/>
</dbReference>
<feature type="compositionally biased region" description="Polar residues" evidence="10">
    <location>
        <begin position="801"/>
        <end position="824"/>
    </location>
</feature>
<protein>
    <recommendedName>
        <fullName evidence="12">G-protein coupled receptors family 3 profile domain-containing protein</fullName>
    </recommendedName>
</protein>
<feature type="coiled-coil region" evidence="9">
    <location>
        <begin position="831"/>
        <end position="858"/>
    </location>
</feature>
<keyword evidence="9" id="KW-0175">Coiled coil</keyword>
<evidence type="ECO:0000256" key="9">
    <source>
        <dbReference type="SAM" id="Coils"/>
    </source>
</evidence>
<dbReference type="PRINTS" id="PR01177">
    <property type="entry name" value="GABAB1RECPTR"/>
</dbReference>
<dbReference type="GO" id="GO:0007214">
    <property type="term" value="P:gamma-aminobutyric acid signaling pathway"/>
    <property type="evidence" value="ECO:0007669"/>
    <property type="project" value="TreeGrafter"/>
</dbReference>
<feature type="domain" description="G-protein coupled receptors family 3 profile" evidence="12">
    <location>
        <begin position="533"/>
        <end position="790"/>
    </location>
</feature>
<accession>A0A814RJB3</accession>
<dbReference type="Proteomes" id="UP000663870">
    <property type="component" value="Unassembled WGS sequence"/>
</dbReference>
<dbReference type="FunFam" id="3.40.50.2300:FF:000056">
    <property type="entry name" value="Gamma-aminobutyric acid type B receptor subunit 1"/>
    <property type="match status" value="1"/>
</dbReference>
<dbReference type="PANTHER" id="PTHR10519">
    <property type="entry name" value="GABA-B RECEPTOR"/>
    <property type="match status" value="1"/>
</dbReference>